<gene>
    <name evidence="1" type="ORF">BT96DRAFT_661070</name>
</gene>
<reference evidence="1" key="1">
    <citation type="journal article" date="2019" name="Environ. Microbiol.">
        <title>Fungal ecological strategies reflected in gene transcription - a case study of two litter decomposers.</title>
        <authorList>
            <person name="Barbi F."/>
            <person name="Kohler A."/>
            <person name="Barry K."/>
            <person name="Baskaran P."/>
            <person name="Daum C."/>
            <person name="Fauchery L."/>
            <person name="Ihrmark K."/>
            <person name="Kuo A."/>
            <person name="LaButti K."/>
            <person name="Lipzen A."/>
            <person name="Morin E."/>
            <person name="Grigoriev I.V."/>
            <person name="Henrissat B."/>
            <person name="Lindahl B."/>
            <person name="Martin F."/>
        </authorList>
    </citation>
    <scope>NUCLEOTIDE SEQUENCE</scope>
    <source>
        <strain evidence="1">JB14</strain>
    </source>
</reference>
<dbReference type="AlphaFoldDB" id="A0A6A4HSW3"/>
<evidence type="ECO:0000313" key="1">
    <source>
        <dbReference type="EMBL" id="KAE9400084.1"/>
    </source>
</evidence>
<dbReference type="Proteomes" id="UP000799118">
    <property type="component" value="Unassembled WGS sequence"/>
</dbReference>
<protein>
    <submittedName>
        <fullName evidence="1">Uncharacterized protein</fullName>
    </submittedName>
</protein>
<organism evidence="1 2">
    <name type="scientific">Gymnopus androsaceus JB14</name>
    <dbReference type="NCBI Taxonomy" id="1447944"/>
    <lineage>
        <taxon>Eukaryota</taxon>
        <taxon>Fungi</taxon>
        <taxon>Dikarya</taxon>
        <taxon>Basidiomycota</taxon>
        <taxon>Agaricomycotina</taxon>
        <taxon>Agaricomycetes</taxon>
        <taxon>Agaricomycetidae</taxon>
        <taxon>Agaricales</taxon>
        <taxon>Marasmiineae</taxon>
        <taxon>Omphalotaceae</taxon>
        <taxon>Gymnopus</taxon>
    </lineage>
</organism>
<dbReference type="EMBL" id="ML769461">
    <property type="protein sequence ID" value="KAE9400084.1"/>
    <property type="molecule type" value="Genomic_DNA"/>
</dbReference>
<evidence type="ECO:0000313" key="2">
    <source>
        <dbReference type="Proteomes" id="UP000799118"/>
    </source>
</evidence>
<proteinExistence type="predicted"/>
<accession>A0A6A4HSW3</accession>
<keyword evidence="2" id="KW-1185">Reference proteome</keyword>
<sequence length="52" mass="6108">MWRETCLGVNRDGQRCLQAPGPRVSGCWGYWNWPKRFIDMESMSTWINNESG</sequence>
<name>A0A6A4HSW3_9AGAR</name>